<name>A0ABQ6HZV5_9MICO</name>
<sequence>MVVVVAERGLDGADDADVVRADEQALVLGAGRDEEPDEPGAAGGERLGGAVRHVPAGGDDPADLVGGGRGDPSEVAVDDVGDGHDADAGLVGDVLEGDPGHRASCPRGRRRPTGRDHIVTVPPPSAS</sequence>
<organism evidence="2 3">
    <name type="scientific">Luteimicrobium album</name>
    <dbReference type="NCBI Taxonomy" id="1054550"/>
    <lineage>
        <taxon>Bacteria</taxon>
        <taxon>Bacillati</taxon>
        <taxon>Actinomycetota</taxon>
        <taxon>Actinomycetes</taxon>
        <taxon>Micrococcales</taxon>
        <taxon>Luteimicrobium</taxon>
    </lineage>
</organism>
<evidence type="ECO:0000313" key="2">
    <source>
        <dbReference type="EMBL" id="GMA24013.1"/>
    </source>
</evidence>
<dbReference type="Proteomes" id="UP001157091">
    <property type="component" value="Unassembled WGS sequence"/>
</dbReference>
<keyword evidence="3" id="KW-1185">Reference proteome</keyword>
<evidence type="ECO:0000313" key="3">
    <source>
        <dbReference type="Proteomes" id="UP001157091"/>
    </source>
</evidence>
<comment type="caution">
    <text evidence="2">The sequence shown here is derived from an EMBL/GenBank/DDBJ whole genome shotgun (WGS) entry which is preliminary data.</text>
</comment>
<dbReference type="EMBL" id="BSUK01000001">
    <property type="protein sequence ID" value="GMA24013.1"/>
    <property type="molecule type" value="Genomic_DNA"/>
</dbReference>
<proteinExistence type="predicted"/>
<feature type="region of interest" description="Disordered" evidence="1">
    <location>
        <begin position="30"/>
        <end position="127"/>
    </location>
</feature>
<reference evidence="3" key="1">
    <citation type="journal article" date="2019" name="Int. J. Syst. Evol. Microbiol.">
        <title>The Global Catalogue of Microorganisms (GCM) 10K type strain sequencing project: providing services to taxonomists for standard genome sequencing and annotation.</title>
        <authorList>
            <consortium name="The Broad Institute Genomics Platform"/>
            <consortium name="The Broad Institute Genome Sequencing Center for Infectious Disease"/>
            <person name="Wu L."/>
            <person name="Ma J."/>
        </authorList>
    </citation>
    <scope>NUCLEOTIDE SEQUENCE [LARGE SCALE GENOMIC DNA]</scope>
    <source>
        <strain evidence="3">NBRC 106348</strain>
    </source>
</reference>
<gene>
    <name evidence="2" type="ORF">GCM10025864_17720</name>
</gene>
<accession>A0ABQ6HZV5</accession>
<evidence type="ECO:0000256" key="1">
    <source>
        <dbReference type="SAM" id="MobiDB-lite"/>
    </source>
</evidence>
<protein>
    <submittedName>
        <fullName evidence="2">Uncharacterized protein</fullName>
    </submittedName>
</protein>